<evidence type="ECO:0000313" key="4">
    <source>
        <dbReference type="Proteomes" id="UP000631114"/>
    </source>
</evidence>
<keyword evidence="4" id="KW-1185">Reference proteome</keyword>
<organism evidence="3 4">
    <name type="scientific">Coptis chinensis</name>
    <dbReference type="NCBI Taxonomy" id="261450"/>
    <lineage>
        <taxon>Eukaryota</taxon>
        <taxon>Viridiplantae</taxon>
        <taxon>Streptophyta</taxon>
        <taxon>Embryophyta</taxon>
        <taxon>Tracheophyta</taxon>
        <taxon>Spermatophyta</taxon>
        <taxon>Magnoliopsida</taxon>
        <taxon>Ranunculales</taxon>
        <taxon>Ranunculaceae</taxon>
        <taxon>Coptidoideae</taxon>
        <taxon>Coptis</taxon>
    </lineage>
</organism>
<dbReference type="PANTHER" id="PTHR47926">
    <property type="entry name" value="PENTATRICOPEPTIDE REPEAT-CONTAINING PROTEIN"/>
    <property type="match status" value="1"/>
</dbReference>
<dbReference type="Pfam" id="PF01535">
    <property type="entry name" value="PPR"/>
    <property type="match status" value="3"/>
</dbReference>
<dbReference type="Proteomes" id="UP000631114">
    <property type="component" value="Unassembled WGS sequence"/>
</dbReference>
<reference evidence="3 4" key="1">
    <citation type="submission" date="2020-10" db="EMBL/GenBank/DDBJ databases">
        <title>The Coptis chinensis genome and diversification of protoberbering-type alkaloids.</title>
        <authorList>
            <person name="Wang B."/>
            <person name="Shu S."/>
            <person name="Song C."/>
            <person name="Liu Y."/>
        </authorList>
    </citation>
    <scope>NUCLEOTIDE SEQUENCE [LARGE SCALE GENOMIC DNA]</scope>
    <source>
        <strain evidence="3">HL-2020</strain>
        <tissue evidence="3">Leaf</tissue>
    </source>
</reference>
<name>A0A835LGU4_9MAGN</name>
<feature type="repeat" description="PPR" evidence="2">
    <location>
        <begin position="245"/>
        <end position="275"/>
    </location>
</feature>
<feature type="repeat" description="PPR" evidence="2">
    <location>
        <begin position="277"/>
        <end position="311"/>
    </location>
</feature>
<dbReference type="EMBL" id="JADFTS010000008">
    <property type="protein sequence ID" value="KAF9594235.1"/>
    <property type="molecule type" value="Genomic_DNA"/>
</dbReference>
<dbReference type="FunFam" id="1.25.40.10:FF:000344">
    <property type="entry name" value="Pentatricopeptide repeat-containing protein"/>
    <property type="match status" value="2"/>
</dbReference>
<evidence type="ECO:0000313" key="3">
    <source>
        <dbReference type="EMBL" id="KAF9594235.1"/>
    </source>
</evidence>
<dbReference type="NCBIfam" id="TIGR00756">
    <property type="entry name" value="PPR"/>
    <property type="match status" value="3"/>
</dbReference>
<dbReference type="OrthoDB" id="1934782at2759"/>
<dbReference type="Gene3D" id="1.25.40.10">
    <property type="entry name" value="Tetratricopeptide repeat domain"/>
    <property type="match status" value="2"/>
</dbReference>
<sequence>MFRRMNITKTVPDEVSLSSILSACANLHALEHGKEVYCYSVKSGFDVNVYARSSLVDMYAKCGSMENACKVLARMPEKTVVSRNALIAGYVQNNNTKEAMNLFQELLEEGLKPSKFTFASILVACSGSLKMNLGKQVHCYTLKSGVLMMMNFWAAPSDSIEDANNLFMEYQNHRSRVLWTAFISGLAQNSHTWEALCFFRSMPMDYALPDQATFVSVLSACVGLAVLKEGRQVHCLVVCTGFNLDEYTCSALVDMYSKCGDVGSSVQVFEEMDCKKDVISWNSMIVGFAKNGYVDDSLRIFDQMRHACIEPDEVTFLGVMTAYS</sequence>
<evidence type="ECO:0008006" key="5">
    <source>
        <dbReference type="Google" id="ProtNLM"/>
    </source>
</evidence>
<protein>
    <recommendedName>
        <fullName evidence="5">Pentatricopeptide repeat-containing protein</fullName>
    </recommendedName>
</protein>
<dbReference type="GO" id="GO:0003723">
    <property type="term" value="F:RNA binding"/>
    <property type="evidence" value="ECO:0007669"/>
    <property type="project" value="InterPro"/>
</dbReference>
<dbReference type="PANTHER" id="PTHR47926:SF441">
    <property type="entry name" value="PENTATRICOPEPTIDE REPEAT-CONTAINING PROTEIN"/>
    <property type="match status" value="1"/>
</dbReference>
<accession>A0A835LGU4</accession>
<evidence type="ECO:0000256" key="1">
    <source>
        <dbReference type="ARBA" id="ARBA00022737"/>
    </source>
</evidence>
<dbReference type="PROSITE" id="PS51375">
    <property type="entry name" value="PPR"/>
    <property type="match status" value="3"/>
</dbReference>
<gene>
    <name evidence="3" type="ORF">IFM89_028892</name>
</gene>
<keyword evidence="1" id="KW-0677">Repeat</keyword>
<dbReference type="InterPro" id="IPR046960">
    <property type="entry name" value="PPR_At4g14850-like_plant"/>
</dbReference>
<dbReference type="InterPro" id="IPR011990">
    <property type="entry name" value="TPR-like_helical_dom_sf"/>
</dbReference>
<evidence type="ECO:0000256" key="2">
    <source>
        <dbReference type="PROSITE-ProRule" id="PRU00708"/>
    </source>
</evidence>
<comment type="caution">
    <text evidence="3">The sequence shown here is derived from an EMBL/GenBank/DDBJ whole genome shotgun (WGS) entry which is preliminary data.</text>
</comment>
<dbReference type="InterPro" id="IPR002885">
    <property type="entry name" value="PPR_rpt"/>
</dbReference>
<feature type="repeat" description="PPR" evidence="2">
    <location>
        <begin position="79"/>
        <end position="113"/>
    </location>
</feature>
<proteinExistence type="predicted"/>
<dbReference type="AlphaFoldDB" id="A0A835LGU4"/>
<dbReference type="GO" id="GO:0009451">
    <property type="term" value="P:RNA modification"/>
    <property type="evidence" value="ECO:0007669"/>
    <property type="project" value="InterPro"/>
</dbReference>
<dbReference type="Pfam" id="PF13041">
    <property type="entry name" value="PPR_2"/>
    <property type="match status" value="2"/>
</dbReference>